<accession>A0A8H7LW09</accession>
<dbReference type="Proteomes" id="UP000602905">
    <property type="component" value="Unassembled WGS sequence"/>
</dbReference>
<reference evidence="1" key="1">
    <citation type="submission" date="2020-09" db="EMBL/GenBank/DDBJ databases">
        <title>Comparative genome analyses of four rice-infecting Rhizoctonia solani isolates reveal extensive enrichment of homogalacturonan modification genes.</title>
        <authorList>
            <person name="Lee D.-Y."/>
            <person name="Jeon J."/>
            <person name="Kim K.-T."/>
            <person name="Cheong K."/>
            <person name="Song H."/>
            <person name="Choi G."/>
            <person name="Ko J."/>
            <person name="Opiyo S.O."/>
            <person name="Zuo S."/>
            <person name="Madhav S."/>
            <person name="Lee Y.-H."/>
            <person name="Wang G.-L."/>
        </authorList>
    </citation>
    <scope>NUCLEOTIDE SEQUENCE</scope>
    <source>
        <strain evidence="1">AG1-IA WGL</strain>
    </source>
</reference>
<gene>
    <name evidence="1" type="ORF">RHS03_02590</name>
</gene>
<dbReference type="EMBL" id="JACYCD010000048">
    <property type="protein sequence ID" value="KAF8709659.1"/>
    <property type="molecule type" value="Genomic_DNA"/>
</dbReference>
<feature type="non-terminal residue" evidence="1">
    <location>
        <position position="1"/>
    </location>
</feature>
<evidence type="ECO:0000313" key="2">
    <source>
        <dbReference type="Proteomes" id="UP000602905"/>
    </source>
</evidence>
<proteinExistence type="predicted"/>
<name>A0A8H7LW09_9AGAM</name>
<organism evidence="1 2">
    <name type="scientific">Rhizoctonia solani</name>
    <dbReference type="NCBI Taxonomy" id="456999"/>
    <lineage>
        <taxon>Eukaryota</taxon>
        <taxon>Fungi</taxon>
        <taxon>Dikarya</taxon>
        <taxon>Basidiomycota</taxon>
        <taxon>Agaricomycotina</taxon>
        <taxon>Agaricomycetes</taxon>
        <taxon>Cantharellales</taxon>
        <taxon>Ceratobasidiaceae</taxon>
        <taxon>Rhizoctonia</taxon>
    </lineage>
</organism>
<evidence type="ECO:0000313" key="1">
    <source>
        <dbReference type="EMBL" id="KAF8709659.1"/>
    </source>
</evidence>
<dbReference type="AlphaFoldDB" id="A0A8H7LW09"/>
<sequence>MGPMSLSGPFDVSLGQRTYPIVKHQFNADDSNVCDIDRPRYYLNLGLDLALDASAREQSSVALHMPFGEKCIKRGSLRLGLQHMCASKLERSVTTDTDRRSGELVSLVDRYPTVHDCVPHIVISIMSTRSSHQLQAVCFLRPNIPYRYPQPTNTEINYEALLDQFKQLQGHIVGRNQSIAKDNLYMESVHDRRIGQTLHDATDACMSSAPISSQGLRNAAIRYQNSRSQRDRSQILMEAIQNALLSKGITLVLFGAARLTITSLDPTGTRMINSMKYTGNHLVDTQGAVDDSNNMVVCPPEELGLSGILDVALGTLFGFSYL</sequence>
<protein>
    <submittedName>
        <fullName evidence="1">Uncharacterized protein</fullName>
    </submittedName>
</protein>
<comment type="caution">
    <text evidence="1">The sequence shown here is derived from an EMBL/GenBank/DDBJ whole genome shotgun (WGS) entry which is preliminary data.</text>
</comment>